<organism evidence="3 4">
    <name type="scientific">Pseudomonas brassicae</name>
    <dbReference type="NCBI Taxonomy" id="2708063"/>
    <lineage>
        <taxon>Bacteria</taxon>
        <taxon>Pseudomonadati</taxon>
        <taxon>Pseudomonadota</taxon>
        <taxon>Gammaproteobacteria</taxon>
        <taxon>Pseudomonadales</taxon>
        <taxon>Pseudomonadaceae</taxon>
        <taxon>Pseudomonas</taxon>
    </lineage>
</organism>
<comment type="caution">
    <text evidence="3">The sequence shown here is derived from an EMBL/GenBank/DDBJ whole genome shotgun (WGS) entry which is preliminary data.</text>
</comment>
<dbReference type="InterPro" id="IPR039261">
    <property type="entry name" value="FNR_nucleotide-bd"/>
</dbReference>
<dbReference type="GO" id="GO:0016491">
    <property type="term" value="F:oxidoreductase activity"/>
    <property type="evidence" value="ECO:0007669"/>
    <property type="project" value="InterPro"/>
</dbReference>
<evidence type="ECO:0000313" key="3">
    <source>
        <dbReference type="EMBL" id="NER65832.1"/>
    </source>
</evidence>
<evidence type="ECO:0000259" key="2">
    <source>
        <dbReference type="PROSITE" id="PS51384"/>
    </source>
</evidence>
<gene>
    <name evidence="3" type="ORF">G3436_20640</name>
</gene>
<proteinExistence type="inferred from homology"/>
<dbReference type="Proteomes" id="UP000482634">
    <property type="component" value="Unassembled WGS sequence"/>
</dbReference>
<evidence type="ECO:0000313" key="4">
    <source>
        <dbReference type="Proteomes" id="UP000482634"/>
    </source>
</evidence>
<reference evidence="3 4" key="1">
    <citation type="submission" date="2020-02" db="EMBL/GenBank/DDBJ databases">
        <title>Broccoli isolated Pseudomonas sp.</title>
        <authorList>
            <person name="Fujikawa T."/>
            <person name="Sawada H."/>
        </authorList>
    </citation>
    <scope>NUCLEOTIDE SEQUENCE [LARGE SCALE GENOMIC DNA]</scope>
    <source>
        <strain evidence="3 4">MAFF212427</strain>
    </source>
</reference>
<dbReference type="Pfam" id="PF04954">
    <property type="entry name" value="SIP"/>
    <property type="match status" value="1"/>
</dbReference>
<dbReference type="InterPro" id="IPR017927">
    <property type="entry name" value="FAD-bd_FR_type"/>
</dbReference>
<dbReference type="PANTHER" id="PTHR30157">
    <property type="entry name" value="FERRIC REDUCTASE, NADPH-DEPENDENT"/>
    <property type="match status" value="1"/>
</dbReference>
<dbReference type="AlphaFoldDB" id="A0A6B3NR34"/>
<dbReference type="CDD" id="cd06193">
    <property type="entry name" value="siderophore_interacting"/>
    <property type="match status" value="1"/>
</dbReference>
<dbReference type="PROSITE" id="PS51384">
    <property type="entry name" value="FAD_FR"/>
    <property type="match status" value="1"/>
</dbReference>
<name>A0A6B3NR34_9PSED</name>
<evidence type="ECO:0000256" key="1">
    <source>
        <dbReference type="ARBA" id="ARBA00035644"/>
    </source>
</evidence>
<keyword evidence="4" id="KW-1185">Reference proteome</keyword>
<dbReference type="InterPro" id="IPR007037">
    <property type="entry name" value="SIP_rossman_dom"/>
</dbReference>
<dbReference type="Gene3D" id="3.40.50.80">
    <property type="entry name" value="Nucleotide-binding domain of ferredoxin-NADP reductase (FNR) module"/>
    <property type="match status" value="1"/>
</dbReference>
<dbReference type="RefSeq" id="WP_163948801.1">
    <property type="nucleotide sequence ID" value="NZ_JAAHBU010000329.1"/>
</dbReference>
<feature type="domain" description="FAD-binding FR-type" evidence="2">
    <location>
        <begin position="27"/>
        <end position="154"/>
    </location>
</feature>
<dbReference type="EMBL" id="JAAHBU010000329">
    <property type="protein sequence ID" value="NER65832.1"/>
    <property type="molecule type" value="Genomic_DNA"/>
</dbReference>
<dbReference type="Gene3D" id="2.40.30.10">
    <property type="entry name" value="Translation factors"/>
    <property type="match status" value="1"/>
</dbReference>
<dbReference type="InterPro" id="IPR039374">
    <property type="entry name" value="SIP_fam"/>
</dbReference>
<protein>
    <submittedName>
        <fullName evidence="3">Siderophore-interacting protein</fullName>
    </submittedName>
</protein>
<dbReference type="Pfam" id="PF08021">
    <property type="entry name" value="FAD_binding_9"/>
    <property type="match status" value="1"/>
</dbReference>
<dbReference type="SUPFAM" id="SSF63380">
    <property type="entry name" value="Riboflavin synthase domain-like"/>
    <property type="match status" value="1"/>
</dbReference>
<dbReference type="InterPro" id="IPR013113">
    <property type="entry name" value="SIP_FAD-bd"/>
</dbReference>
<dbReference type="InterPro" id="IPR017938">
    <property type="entry name" value="Riboflavin_synthase-like_b-brl"/>
</dbReference>
<comment type="similarity">
    <text evidence="1">Belongs to the SIP oxidoreductase family.</text>
</comment>
<dbReference type="PANTHER" id="PTHR30157:SF0">
    <property type="entry name" value="NADPH-DEPENDENT FERRIC-CHELATE REDUCTASE"/>
    <property type="match status" value="1"/>
</dbReference>
<accession>A0A6B3NR34</accession>
<sequence length="320" mass="35198">MPSASSLSQTITRGLRRLTGSQAPRAYRLFDVTLKQRIELSPSLSRLVFTGPQVAHMQTLAADQRVKLLFPGADGSPPNLPDGLHWNEARRALSEAQRPPMRTYTIRALRRELNEVDIDFVMHGVNGPASAWATHACSGDRLQILAPNLAFAGDPGGYEWNPPAGVRNILLVGDETALPAIAGILEGLAEQADPPQVQAYIEVPLQQDCLALPCNPHITLHWLPRDQSGSQQGDAMLHAVTHLAELPATRAAASTPLEEVDIERQILWERASRSAHAFYAWVAGESGAVMRIRRFLINEHGLDRRALTLMGYWRAGRTLE</sequence>